<keyword evidence="6 7" id="KW-0472">Membrane</keyword>
<keyword evidence="4 7" id="KW-0812">Transmembrane</keyword>
<keyword evidence="3" id="KW-1003">Cell membrane</keyword>
<keyword evidence="2 7" id="KW-0813">Transport</keyword>
<dbReference type="PANTHER" id="PTHR30043:SF1">
    <property type="entry name" value="ABC TRANSPORT SYSTEM PERMEASE PROTEIN P69"/>
    <property type="match status" value="1"/>
</dbReference>
<dbReference type="Proteomes" id="UP000002368">
    <property type="component" value="Chromosome"/>
</dbReference>
<dbReference type="GO" id="GO:0005886">
    <property type="term" value="C:plasma membrane"/>
    <property type="evidence" value="ECO:0007669"/>
    <property type="project" value="UniProtKB-SubCell"/>
</dbReference>
<dbReference type="HOGENOM" id="CLU_064254_0_2_9"/>
<feature type="transmembrane region" description="Helical" evidence="7">
    <location>
        <begin position="244"/>
        <end position="266"/>
    </location>
</feature>
<reference evidence="9 10" key="1">
    <citation type="journal article" date="2011" name="Stand. Genomic Sci.">
        <title>Complete genome sequence of the thermophilic, hydrogen-oxidizing Bacillus tusciae type strain (T2) and reclassification in the new genus, Kyrpidia gen. nov. as Kyrpidia tusciae comb. nov. and emendation of the family Alicyclobacillaceae da Costa and Rainey, 2010.</title>
        <authorList>
            <person name="Klenk H.P."/>
            <person name="Lapidus A."/>
            <person name="Chertkov O."/>
            <person name="Copeland A."/>
            <person name="Del Rio T.G."/>
            <person name="Nolan M."/>
            <person name="Lucas S."/>
            <person name="Chen F."/>
            <person name="Tice H."/>
            <person name="Cheng J.F."/>
            <person name="Han C."/>
            <person name="Bruce D."/>
            <person name="Goodwin L."/>
            <person name="Pitluck S."/>
            <person name="Pati A."/>
            <person name="Ivanova N."/>
            <person name="Mavromatis K."/>
            <person name="Daum C."/>
            <person name="Chen A."/>
            <person name="Palaniappan K."/>
            <person name="Chang Y.J."/>
            <person name="Land M."/>
            <person name="Hauser L."/>
            <person name="Jeffries C.D."/>
            <person name="Detter J.C."/>
            <person name="Rohde M."/>
            <person name="Abt B."/>
            <person name="Pukall R."/>
            <person name="Goker M."/>
            <person name="Bristow J."/>
            <person name="Markowitz V."/>
            <person name="Hugenholtz P."/>
            <person name="Eisen J.A."/>
        </authorList>
    </citation>
    <scope>NUCLEOTIDE SEQUENCE [LARGE SCALE GENOMIC DNA]</scope>
    <source>
        <strain evidence="9 10">DSM 2912</strain>
    </source>
</reference>
<dbReference type="InterPro" id="IPR005769">
    <property type="entry name" value="PhnE/PtxC"/>
</dbReference>
<evidence type="ECO:0000256" key="7">
    <source>
        <dbReference type="RuleBase" id="RU363032"/>
    </source>
</evidence>
<evidence type="ECO:0000256" key="3">
    <source>
        <dbReference type="ARBA" id="ARBA00022475"/>
    </source>
</evidence>
<dbReference type="NCBIfam" id="TIGR01097">
    <property type="entry name" value="PhnE"/>
    <property type="match status" value="1"/>
</dbReference>
<dbReference type="STRING" id="562970.Btus_3105"/>
<dbReference type="SUPFAM" id="SSF161098">
    <property type="entry name" value="MetI-like"/>
    <property type="match status" value="1"/>
</dbReference>
<feature type="transmembrane region" description="Helical" evidence="7">
    <location>
        <begin position="29"/>
        <end position="50"/>
    </location>
</feature>
<dbReference type="OrthoDB" id="9808005at2"/>
<accession>D5WWF4</accession>
<dbReference type="Pfam" id="PF00528">
    <property type="entry name" value="BPD_transp_1"/>
    <property type="match status" value="1"/>
</dbReference>
<evidence type="ECO:0000256" key="1">
    <source>
        <dbReference type="ARBA" id="ARBA00004651"/>
    </source>
</evidence>
<dbReference type="EMBL" id="CP002017">
    <property type="protein sequence ID" value="ADG07719.1"/>
    <property type="molecule type" value="Genomic_DNA"/>
</dbReference>
<evidence type="ECO:0000259" key="8">
    <source>
        <dbReference type="PROSITE" id="PS50928"/>
    </source>
</evidence>
<feature type="domain" description="ABC transmembrane type-1" evidence="8">
    <location>
        <begin position="84"/>
        <end position="267"/>
    </location>
</feature>
<dbReference type="PANTHER" id="PTHR30043">
    <property type="entry name" value="PHOSPHONATES TRANSPORT SYSTEM PERMEASE PROTEIN"/>
    <property type="match status" value="1"/>
</dbReference>
<dbReference type="InterPro" id="IPR000515">
    <property type="entry name" value="MetI-like"/>
</dbReference>
<feature type="transmembrane region" description="Helical" evidence="7">
    <location>
        <begin position="129"/>
        <end position="151"/>
    </location>
</feature>
<evidence type="ECO:0000256" key="5">
    <source>
        <dbReference type="ARBA" id="ARBA00022989"/>
    </source>
</evidence>
<dbReference type="PROSITE" id="PS50928">
    <property type="entry name" value="ABC_TM1"/>
    <property type="match status" value="1"/>
</dbReference>
<evidence type="ECO:0000313" key="9">
    <source>
        <dbReference type="EMBL" id="ADG07719.1"/>
    </source>
</evidence>
<proteinExistence type="inferred from homology"/>
<organism evidence="9 10">
    <name type="scientific">Kyrpidia tusciae (strain DSM 2912 / NBRC 15312 / T2)</name>
    <name type="common">Bacillus tusciae</name>
    <dbReference type="NCBI Taxonomy" id="562970"/>
    <lineage>
        <taxon>Bacteria</taxon>
        <taxon>Bacillati</taxon>
        <taxon>Bacillota</taxon>
        <taxon>Bacilli</taxon>
        <taxon>Bacillales</taxon>
        <taxon>Alicyclobacillaceae</taxon>
        <taxon>Kyrpidia</taxon>
    </lineage>
</organism>
<sequence>MSVQAERREQISAQVEMARIPEQPRKRRSWLWVALAVSGFYVFALVQLQFDYGRIGKGIMEFFKNWGRMFPPDLSGWRDVASAAMVTIETAVVGTVFSIILSFFLAFLAADNLTPHPVIGRSIKAFASFLRAVPMLVWALIFIVAVGMGPFPGTLAIMTHSVGMLVKVYAQSVEEVDKGILEAMRSTGANWVQIVCQGVLPTVRGSFLSWSALRFELDLGDSVILGTVGAGGIGWVIEDNMRMYLFQPSCFAMLVVFALVFSVEVLTNRLKLRVNRLDG</sequence>
<dbReference type="AlphaFoldDB" id="D5WWF4"/>
<keyword evidence="10" id="KW-1185">Reference proteome</keyword>
<dbReference type="KEGG" id="bts:Btus_3105"/>
<comment type="subcellular location">
    <subcellularLocation>
        <location evidence="1 7">Cell membrane</location>
        <topology evidence="1 7">Multi-pass membrane protein</topology>
    </subcellularLocation>
</comment>
<dbReference type="GO" id="GO:0015416">
    <property type="term" value="F:ABC-type phosphonate transporter activity"/>
    <property type="evidence" value="ECO:0007669"/>
    <property type="project" value="InterPro"/>
</dbReference>
<evidence type="ECO:0000313" key="10">
    <source>
        <dbReference type="Proteomes" id="UP000002368"/>
    </source>
</evidence>
<feature type="transmembrane region" description="Helical" evidence="7">
    <location>
        <begin position="80"/>
        <end position="108"/>
    </location>
</feature>
<evidence type="ECO:0000256" key="2">
    <source>
        <dbReference type="ARBA" id="ARBA00022448"/>
    </source>
</evidence>
<evidence type="ECO:0000256" key="6">
    <source>
        <dbReference type="ARBA" id="ARBA00023136"/>
    </source>
</evidence>
<dbReference type="eggNOG" id="COG3639">
    <property type="taxonomic scope" value="Bacteria"/>
</dbReference>
<gene>
    <name evidence="9" type="ordered locus">Btus_3105</name>
</gene>
<dbReference type="CDD" id="cd06261">
    <property type="entry name" value="TM_PBP2"/>
    <property type="match status" value="1"/>
</dbReference>
<evidence type="ECO:0000256" key="4">
    <source>
        <dbReference type="ARBA" id="ARBA00022692"/>
    </source>
</evidence>
<keyword evidence="5 7" id="KW-1133">Transmembrane helix</keyword>
<dbReference type="RefSeq" id="WP_013076998.1">
    <property type="nucleotide sequence ID" value="NC_014098.1"/>
</dbReference>
<protein>
    <submittedName>
        <fullName evidence="9">Phosphonate ABC transporter, inner membrane subunit</fullName>
    </submittedName>
</protein>
<dbReference type="Gene3D" id="1.10.3720.10">
    <property type="entry name" value="MetI-like"/>
    <property type="match status" value="1"/>
</dbReference>
<name>D5WWF4_KYRT2</name>
<comment type="similarity">
    <text evidence="7">Belongs to the binding-protein-dependent transport system permease family.</text>
</comment>
<dbReference type="InterPro" id="IPR035906">
    <property type="entry name" value="MetI-like_sf"/>
</dbReference>